<gene>
    <name evidence="2" type="ORF">DFP72DRAFT_7933</name>
</gene>
<dbReference type="AlphaFoldDB" id="A0A8H6IKG1"/>
<keyword evidence="1" id="KW-0732">Signal</keyword>
<evidence type="ECO:0008006" key="4">
    <source>
        <dbReference type="Google" id="ProtNLM"/>
    </source>
</evidence>
<sequence>MVPPRSTARIVRRFHLLLLLVLRRQPTTSRHRTPLPCGGLGDDFPALDIRPGGVGVRAGEGRGGEVLRDDAAPIFSVFPFARGGVDGLVVLRPYELAIVGDLCEVV</sequence>
<feature type="chain" id="PRO_5034362249" description="Secreted protein" evidence="1">
    <location>
        <begin position="30"/>
        <end position="106"/>
    </location>
</feature>
<evidence type="ECO:0000313" key="3">
    <source>
        <dbReference type="Proteomes" id="UP000521943"/>
    </source>
</evidence>
<organism evidence="2 3">
    <name type="scientific">Ephemerocybe angulata</name>
    <dbReference type="NCBI Taxonomy" id="980116"/>
    <lineage>
        <taxon>Eukaryota</taxon>
        <taxon>Fungi</taxon>
        <taxon>Dikarya</taxon>
        <taxon>Basidiomycota</taxon>
        <taxon>Agaricomycotina</taxon>
        <taxon>Agaricomycetes</taxon>
        <taxon>Agaricomycetidae</taxon>
        <taxon>Agaricales</taxon>
        <taxon>Agaricineae</taxon>
        <taxon>Psathyrellaceae</taxon>
        <taxon>Ephemerocybe</taxon>
    </lineage>
</organism>
<proteinExistence type="predicted"/>
<accession>A0A8H6IKG1</accession>
<protein>
    <recommendedName>
        <fullName evidence="4">Secreted protein</fullName>
    </recommendedName>
</protein>
<evidence type="ECO:0000313" key="2">
    <source>
        <dbReference type="EMBL" id="KAF6766132.1"/>
    </source>
</evidence>
<feature type="signal peptide" evidence="1">
    <location>
        <begin position="1"/>
        <end position="29"/>
    </location>
</feature>
<dbReference type="Proteomes" id="UP000521943">
    <property type="component" value="Unassembled WGS sequence"/>
</dbReference>
<dbReference type="EMBL" id="JACGCI010000001">
    <property type="protein sequence ID" value="KAF6766132.1"/>
    <property type="molecule type" value="Genomic_DNA"/>
</dbReference>
<reference evidence="2 3" key="1">
    <citation type="submission" date="2020-07" db="EMBL/GenBank/DDBJ databases">
        <title>Comparative genomics of pyrophilous fungi reveals a link between fire events and developmental genes.</title>
        <authorList>
            <consortium name="DOE Joint Genome Institute"/>
            <person name="Steindorff A.S."/>
            <person name="Carver A."/>
            <person name="Calhoun S."/>
            <person name="Stillman K."/>
            <person name="Liu H."/>
            <person name="Lipzen A."/>
            <person name="Pangilinan J."/>
            <person name="Labutti K."/>
            <person name="Bruns T.D."/>
            <person name="Grigoriev I.V."/>
        </authorList>
    </citation>
    <scope>NUCLEOTIDE SEQUENCE [LARGE SCALE GENOMIC DNA]</scope>
    <source>
        <strain evidence="2 3">CBS 144469</strain>
    </source>
</reference>
<evidence type="ECO:0000256" key="1">
    <source>
        <dbReference type="SAM" id="SignalP"/>
    </source>
</evidence>
<name>A0A8H6IKG1_9AGAR</name>
<comment type="caution">
    <text evidence="2">The sequence shown here is derived from an EMBL/GenBank/DDBJ whole genome shotgun (WGS) entry which is preliminary data.</text>
</comment>
<keyword evidence="3" id="KW-1185">Reference proteome</keyword>